<evidence type="ECO:0000256" key="6">
    <source>
        <dbReference type="ARBA" id="ARBA00023316"/>
    </source>
</evidence>
<evidence type="ECO:0000313" key="13">
    <source>
        <dbReference type="Proteomes" id="UP000177269"/>
    </source>
</evidence>
<name>A0A1G2P452_9BACT</name>
<dbReference type="Proteomes" id="UP000177269">
    <property type="component" value="Unassembled WGS sequence"/>
</dbReference>
<evidence type="ECO:0000256" key="5">
    <source>
        <dbReference type="ARBA" id="ARBA00022984"/>
    </source>
</evidence>
<evidence type="ECO:0000256" key="9">
    <source>
        <dbReference type="RuleBase" id="RU004016"/>
    </source>
</evidence>
<dbReference type="AlphaFoldDB" id="A0A1G2P452"/>
<organism evidence="12 13">
    <name type="scientific">Candidatus Taylorbacteria bacterium RIFCSPLOWO2_12_FULL_43_20</name>
    <dbReference type="NCBI Taxonomy" id="1802332"/>
    <lineage>
        <taxon>Bacteria</taxon>
        <taxon>Candidatus Tayloriibacteriota</taxon>
    </lineage>
</organism>
<protein>
    <recommendedName>
        <fullName evidence="11">Peptidase S11 D-alanyl-D-alanine carboxypeptidase A N-terminal domain-containing protein</fullName>
    </recommendedName>
</protein>
<dbReference type="Gene3D" id="3.40.710.10">
    <property type="entry name" value="DD-peptidase/beta-lactamase superfamily"/>
    <property type="match status" value="1"/>
</dbReference>
<keyword evidence="3" id="KW-0378">Hydrolase</keyword>
<keyword evidence="5" id="KW-0573">Peptidoglycan synthesis</keyword>
<dbReference type="GO" id="GO:0006508">
    <property type="term" value="P:proteolysis"/>
    <property type="evidence" value="ECO:0007669"/>
    <property type="project" value="InterPro"/>
</dbReference>
<feature type="active site" evidence="7">
    <location>
        <position position="188"/>
    </location>
</feature>
<dbReference type="GO" id="GO:0008360">
    <property type="term" value="P:regulation of cell shape"/>
    <property type="evidence" value="ECO:0007669"/>
    <property type="project" value="UniProtKB-KW"/>
</dbReference>
<keyword evidence="10" id="KW-1133">Transmembrane helix</keyword>
<keyword evidence="6" id="KW-0961">Cell wall biogenesis/degradation</keyword>
<dbReference type="Pfam" id="PF00768">
    <property type="entry name" value="Peptidase_S11"/>
    <property type="match status" value="1"/>
</dbReference>
<feature type="transmembrane region" description="Helical" evidence="10">
    <location>
        <begin position="12"/>
        <end position="34"/>
    </location>
</feature>
<dbReference type="PANTHER" id="PTHR35333">
    <property type="entry name" value="BETA-LACTAMASE"/>
    <property type="match status" value="1"/>
</dbReference>
<evidence type="ECO:0000259" key="11">
    <source>
        <dbReference type="Pfam" id="PF00768"/>
    </source>
</evidence>
<keyword evidence="10" id="KW-0812">Transmembrane</keyword>
<comment type="similarity">
    <text evidence="1 9">Belongs to the peptidase S11 family.</text>
</comment>
<proteinExistence type="inferred from homology"/>
<dbReference type="EMBL" id="MHSK01000014">
    <property type="protein sequence ID" value="OHA42351.1"/>
    <property type="molecule type" value="Genomic_DNA"/>
</dbReference>
<dbReference type="GO" id="GO:0030655">
    <property type="term" value="P:beta-lactam antibiotic catabolic process"/>
    <property type="evidence" value="ECO:0007669"/>
    <property type="project" value="InterPro"/>
</dbReference>
<feature type="active site" description="Acyl-ester intermediate" evidence="7">
    <location>
        <position position="133"/>
    </location>
</feature>
<sequence length="341" mass="37436">MNNKKSSGILYYIFWIFVPVLAGIFLVWGGVFGINNFSLELFKDGQTYVFSASENVLAMRELTEGGGSEKTYELALAGAALASKDEEIIEEEKKEEQRAEDIEVSALSFLVGDLDTGEVILEKNAGLILPIASITKLITALVSLNTLDQNTAITISETAIKTFGTTGGLKVGERMTLGTLMYPLLLVSSNDAAEAIARSDDRGGFLEMMNSAVLAMGAYNTKFNDASGLSPKNISTANDLFKIARYIYGEKREIFDMTLKQSYSAHGHKWVNPTYFLKTKSYIGGKNGFTDEAEKTGVSLFRMSINGGDERNIAVIILKSKDRNKDASAIIKYLDKKKREK</sequence>
<dbReference type="InterPro" id="IPR018044">
    <property type="entry name" value="Peptidase_S11"/>
</dbReference>
<evidence type="ECO:0000256" key="7">
    <source>
        <dbReference type="PIRSR" id="PIRSR618044-1"/>
    </source>
</evidence>
<evidence type="ECO:0000256" key="1">
    <source>
        <dbReference type="ARBA" id="ARBA00007164"/>
    </source>
</evidence>
<keyword evidence="2" id="KW-0732">Signal</keyword>
<dbReference type="GO" id="GO:0009002">
    <property type="term" value="F:serine-type D-Ala-D-Ala carboxypeptidase activity"/>
    <property type="evidence" value="ECO:0007669"/>
    <property type="project" value="InterPro"/>
</dbReference>
<keyword evidence="4" id="KW-0133">Cell shape</keyword>
<dbReference type="InterPro" id="IPR000871">
    <property type="entry name" value="Beta-lactam_class-A"/>
</dbReference>
<dbReference type="PRINTS" id="PR00725">
    <property type="entry name" value="DADACBPTASE1"/>
</dbReference>
<dbReference type="InterPro" id="IPR012338">
    <property type="entry name" value="Beta-lactam/transpept-like"/>
</dbReference>
<comment type="caution">
    <text evidence="12">The sequence shown here is derived from an EMBL/GenBank/DDBJ whole genome shotgun (WGS) entry which is preliminary data.</text>
</comment>
<evidence type="ECO:0000256" key="3">
    <source>
        <dbReference type="ARBA" id="ARBA00022801"/>
    </source>
</evidence>
<keyword evidence="10" id="KW-0472">Membrane</keyword>
<evidence type="ECO:0000256" key="8">
    <source>
        <dbReference type="PIRSR" id="PIRSR618044-2"/>
    </source>
</evidence>
<dbReference type="GO" id="GO:0008800">
    <property type="term" value="F:beta-lactamase activity"/>
    <property type="evidence" value="ECO:0007669"/>
    <property type="project" value="InterPro"/>
</dbReference>
<feature type="binding site" evidence="8">
    <location>
        <position position="286"/>
    </location>
    <ligand>
        <name>substrate</name>
    </ligand>
</feature>
<dbReference type="GO" id="GO:0009252">
    <property type="term" value="P:peptidoglycan biosynthetic process"/>
    <property type="evidence" value="ECO:0007669"/>
    <property type="project" value="UniProtKB-KW"/>
</dbReference>
<feature type="domain" description="Peptidase S11 D-alanyl-D-alanine carboxypeptidase A N-terminal" evidence="11">
    <location>
        <begin position="98"/>
        <end position="316"/>
    </location>
</feature>
<accession>A0A1G2P452</accession>
<gene>
    <name evidence="12" type="ORF">A3G52_01440</name>
</gene>
<evidence type="ECO:0000256" key="4">
    <source>
        <dbReference type="ARBA" id="ARBA00022960"/>
    </source>
</evidence>
<dbReference type="InterPro" id="IPR001967">
    <property type="entry name" value="Peptidase_S11_N"/>
</dbReference>
<dbReference type="GO" id="GO:0046677">
    <property type="term" value="P:response to antibiotic"/>
    <property type="evidence" value="ECO:0007669"/>
    <property type="project" value="InterPro"/>
</dbReference>
<feature type="active site" description="Proton acceptor" evidence="7">
    <location>
        <position position="136"/>
    </location>
</feature>
<evidence type="ECO:0000256" key="2">
    <source>
        <dbReference type="ARBA" id="ARBA00022729"/>
    </source>
</evidence>
<evidence type="ECO:0000313" key="12">
    <source>
        <dbReference type="EMBL" id="OHA42351.1"/>
    </source>
</evidence>
<dbReference type="SUPFAM" id="SSF56601">
    <property type="entry name" value="beta-lactamase/transpeptidase-like"/>
    <property type="match status" value="1"/>
</dbReference>
<dbReference type="PANTHER" id="PTHR35333:SF3">
    <property type="entry name" value="BETA-LACTAMASE-TYPE TRANSPEPTIDASE FOLD CONTAINING PROTEIN"/>
    <property type="match status" value="1"/>
</dbReference>
<dbReference type="GO" id="GO:0071555">
    <property type="term" value="P:cell wall organization"/>
    <property type="evidence" value="ECO:0007669"/>
    <property type="project" value="UniProtKB-KW"/>
</dbReference>
<reference evidence="12 13" key="1">
    <citation type="journal article" date="2016" name="Nat. Commun.">
        <title>Thousands of microbial genomes shed light on interconnected biogeochemical processes in an aquifer system.</title>
        <authorList>
            <person name="Anantharaman K."/>
            <person name="Brown C.T."/>
            <person name="Hug L.A."/>
            <person name="Sharon I."/>
            <person name="Castelle C.J."/>
            <person name="Probst A.J."/>
            <person name="Thomas B.C."/>
            <person name="Singh A."/>
            <person name="Wilkins M.J."/>
            <person name="Karaoz U."/>
            <person name="Brodie E.L."/>
            <person name="Williams K.H."/>
            <person name="Hubbard S.S."/>
            <person name="Banfield J.F."/>
        </authorList>
    </citation>
    <scope>NUCLEOTIDE SEQUENCE [LARGE SCALE GENOMIC DNA]</scope>
</reference>
<evidence type="ECO:0000256" key="10">
    <source>
        <dbReference type="SAM" id="Phobius"/>
    </source>
</evidence>